<evidence type="ECO:0000313" key="14">
    <source>
        <dbReference type="EMBL" id="RHW33309.1"/>
    </source>
</evidence>
<dbReference type="AlphaFoldDB" id="A0A417YJQ6"/>
<dbReference type="InterPro" id="IPR006182">
    <property type="entry name" value="FliF_N_dom"/>
</dbReference>
<dbReference type="EMBL" id="QWEG01000017">
    <property type="protein sequence ID" value="RHW33309.1"/>
    <property type="molecule type" value="Genomic_DNA"/>
</dbReference>
<keyword evidence="14" id="KW-0282">Flagellum</keyword>
<dbReference type="PANTHER" id="PTHR30046:SF0">
    <property type="entry name" value="FLAGELLAR M-RING PROTEIN"/>
    <property type="match status" value="1"/>
</dbReference>
<dbReference type="Proteomes" id="UP000284416">
    <property type="component" value="Unassembled WGS sequence"/>
</dbReference>
<dbReference type="OrthoDB" id="9807026at2"/>
<accession>A0A417YJQ6</accession>
<dbReference type="PRINTS" id="PR01009">
    <property type="entry name" value="FLGMRINGFLIF"/>
</dbReference>
<feature type="region of interest" description="Disordered" evidence="10">
    <location>
        <begin position="310"/>
        <end position="342"/>
    </location>
</feature>
<dbReference type="Gene3D" id="3.30.300.30">
    <property type="match status" value="1"/>
</dbReference>
<reference evidence="14 15" key="1">
    <citation type="journal article" date="2017" name="Int. J. Syst. Evol. Microbiol.">
        <title>Bacillus notoginsengisoli sp. nov., a novel bacterium isolated from the rhizosphere of Panax notoginseng.</title>
        <authorList>
            <person name="Zhang M.Y."/>
            <person name="Cheng J."/>
            <person name="Cai Y."/>
            <person name="Zhang T.Y."/>
            <person name="Wu Y.Y."/>
            <person name="Manikprabhu D."/>
            <person name="Li W.J."/>
            <person name="Zhang Y.X."/>
        </authorList>
    </citation>
    <scope>NUCLEOTIDE SEQUENCE [LARGE SCALE GENOMIC DNA]</scope>
    <source>
        <strain evidence="14 15">JCM 30743</strain>
    </source>
</reference>
<sequence length="528" mass="59204">MNQQLRQYKQRYQEYWNSVSQKRKVVFIAAFLSIITILSLSIYFLTKTDYVPLYSNEMGPKEIGDIKAALDKEGYTKYKLDHNGTKILVPQEDAADLVVSMAAKGMPKTGSISFFDMTKDLQFGATDRQLDAMEREALQGEVSNLLRHVDGVKNAAVVISTPEESLFIREDQKKPSSASVVIEMEPGYQLEQQQIETLYHLVSKSVPNLDKENIVMTDQDGRGLTIQNETAGALNNYEMQRKIQKDIETDIQADLQQLLGTIIGQNKVLIQTYVRLNFDQVKTQENLVQSADPSAKEGIAVSVEEISKKYSGRDAVSETTGTGQTDIPGYASPNGEQENTSEELEKRVNYEVNRISNEIVQSPYKIEDITINVGVEPPDPANPESLTLVTQQSIQQILSNVVRTALSDNSILSEDDISSRITVFAREFSGKAELPQAEEKGFGFPLWALYVLAAAAVLAVLLSIYLVKRRNKHEFEENDPFSEVQTAQLEVAGTVEDEKVVIKKQVEEMAKEQPEEFVGLLRNWLSRD</sequence>
<evidence type="ECO:0000259" key="12">
    <source>
        <dbReference type="Pfam" id="PF01514"/>
    </source>
</evidence>
<comment type="function">
    <text evidence="9">The M ring may be actively involved in energy transduction.</text>
</comment>
<feature type="transmembrane region" description="Helical" evidence="11">
    <location>
        <begin position="25"/>
        <end position="45"/>
    </location>
</feature>
<keyword evidence="4" id="KW-1003">Cell membrane</keyword>
<evidence type="ECO:0000256" key="6">
    <source>
        <dbReference type="ARBA" id="ARBA00022989"/>
    </source>
</evidence>
<comment type="subcellular location">
    <subcellularLocation>
        <location evidence="1 9">Bacterial flagellum basal body</location>
    </subcellularLocation>
    <subcellularLocation>
        <location evidence="2">Cell membrane</location>
        <topology evidence="2">Multi-pass membrane protein</topology>
    </subcellularLocation>
</comment>
<feature type="transmembrane region" description="Helical" evidence="11">
    <location>
        <begin position="444"/>
        <end position="467"/>
    </location>
</feature>
<dbReference type="RefSeq" id="WP_118923966.1">
    <property type="nucleotide sequence ID" value="NZ_QWEG01000017.1"/>
</dbReference>
<dbReference type="GO" id="GO:0005886">
    <property type="term" value="C:plasma membrane"/>
    <property type="evidence" value="ECO:0007669"/>
    <property type="project" value="UniProtKB-SubCell"/>
</dbReference>
<evidence type="ECO:0000256" key="10">
    <source>
        <dbReference type="SAM" id="MobiDB-lite"/>
    </source>
</evidence>
<dbReference type="InterPro" id="IPR000067">
    <property type="entry name" value="FlgMring_FliF"/>
</dbReference>
<organism evidence="14 15">
    <name type="scientific">Neobacillus notoginsengisoli</name>
    <dbReference type="NCBI Taxonomy" id="1578198"/>
    <lineage>
        <taxon>Bacteria</taxon>
        <taxon>Bacillati</taxon>
        <taxon>Bacillota</taxon>
        <taxon>Bacilli</taxon>
        <taxon>Bacillales</taxon>
        <taxon>Bacillaceae</taxon>
        <taxon>Neobacillus</taxon>
    </lineage>
</organism>
<evidence type="ECO:0000256" key="8">
    <source>
        <dbReference type="ARBA" id="ARBA00023143"/>
    </source>
</evidence>
<keyword evidence="14" id="KW-0969">Cilium</keyword>
<dbReference type="NCBIfam" id="TIGR00206">
    <property type="entry name" value="fliF"/>
    <property type="match status" value="1"/>
</dbReference>
<dbReference type="GO" id="GO:0009431">
    <property type="term" value="C:bacterial-type flagellum basal body, MS ring"/>
    <property type="evidence" value="ECO:0007669"/>
    <property type="project" value="InterPro"/>
</dbReference>
<comment type="similarity">
    <text evidence="3 9">Belongs to the FliF family.</text>
</comment>
<keyword evidence="7 11" id="KW-0472">Membrane</keyword>
<evidence type="ECO:0000256" key="1">
    <source>
        <dbReference type="ARBA" id="ARBA00004117"/>
    </source>
</evidence>
<protein>
    <recommendedName>
        <fullName evidence="9">Flagellar M-ring protein</fullName>
    </recommendedName>
</protein>
<evidence type="ECO:0000256" key="5">
    <source>
        <dbReference type="ARBA" id="ARBA00022692"/>
    </source>
</evidence>
<evidence type="ECO:0000256" key="3">
    <source>
        <dbReference type="ARBA" id="ARBA00007971"/>
    </source>
</evidence>
<evidence type="ECO:0000256" key="4">
    <source>
        <dbReference type="ARBA" id="ARBA00022475"/>
    </source>
</evidence>
<dbReference type="Pfam" id="PF08345">
    <property type="entry name" value="YscJ_FliF_C"/>
    <property type="match status" value="1"/>
</dbReference>
<gene>
    <name evidence="14" type="primary">fliF</name>
    <name evidence="14" type="ORF">D1B31_20555</name>
</gene>
<dbReference type="GO" id="GO:0003774">
    <property type="term" value="F:cytoskeletal motor activity"/>
    <property type="evidence" value="ECO:0007669"/>
    <property type="project" value="InterPro"/>
</dbReference>
<dbReference type="InterPro" id="IPR043427">
    <property type="entry name" value="YscJ/FliF"/>
</dbReference>
<dbReference type="GO" id="GO:0071973">
    <property type="term" value="P:bacterial-type flagellum-dependent cell motility"/>
    <property type="evidence" value="ECO:0007669"/>
    <property type="project" value="InterPro"/>
</dbReference>
<evidence type="ECO:0000256" key="7">
    <source>
        <dbReference type="ARBA" id="ARBA00023136"/>
    </source>
</evidence>
<keyword evidence="6 11" id="KW-1133">Transmembrane helix</keyword>
<keyword evidence="15" id="KW-1185">Reference proteome</keyword>
<feature type="domain" description="Flagellar M-ring C-terminal" evidence="13">
    <location>
        <begin position="259"/>
        <end position="403"/>
    </location>
</feature>
<keyword evidence="14" id="KW-0966">Cell projection</keyword>
<evidence type="ECO:0000313" key="15">
    <source>
        <dbReference type="Proteomes" id="UP000284416"/>
    </source>
</evidence>
<dbReference type="InterPro" id="IPR013556">
    <property type="entry name" value="Flag_M-ring_C"/>
</dbReference>
<evidence type="ECO:0000259" key="13">
    <source>
        <dbReference type="Pfam" id="PF08345"/>
    </source>
</evidence>
<proteinExistence type="inferred from homology"/>
<keyword evidence="5 11" id="KW-0812">Transmembrane</keyword>
<evidence type="ECO:0000256" key="11">
    <source>
        <dbReference type="SAM" id="Phobius"/>
    </source>
</evidence>
<evidence type="ECO:0000256" key="9">
    <source>
        <dbReference type="PIRNR" id="PIRNR004862"/>
    </source>
</evidence>
<dbReference type="Pfam" id="PF01514">
    <property type="entry name" value="YscJ_FliF"/>
    <property type="match status" value="1"/>
</dbReference>
<dbReference type="PANTHER" id="PTHR30046">
    <property type="entry name" value="FLAGELLAR M-RING PROTEIN"/>
    <property type="match status" value="1"/>
</dbReference>
<name>A0A417YJQ6_9BACI</name>
<dbReference type="InterPro" id="IPR045851">
    <property type="entry name" value="AMP-bd_C_sf"/>
</dbReference>
<comment type="caution">
    <text evidence="14">The sequence shown here is derived from an EMBL/GenBank/DDBJ whole genome shotgun (WGS) entry which is preliminary data.</text>
</comment>
<keyword evidence="8 9" id="KW-0975">Bacterial flagellum</keyword>
<evidence type="ECO:0000256" key="2">
    <source>
        <dbReference type="ARBA" id="ARBA00004651"/>
    </source>
</evidence>
<feature type="domain" description="Flagellar M-ring N-terminal" evidence="12">
    <location>
        <begin position="46"/>
        <end position="224"/>
    </location>
</feature>
<dbReference type="PIRSF" id="PIRSF004862">
    <property type="entry name" value="FliF"/>
    <property type="match status" value="1"/>
</dbReference>